<dbReference type="EMBL" id="JBHSHC010000028">
    <property type="protein sequence ID" value="MFC4766702.1"/>
    <property type="molecule type" value="Genomic_DNA"/>
</dbReference>
<dbReference type="RefSeq" id="WP_380024596.1">
    <property type="nucleotide sequence ID" value="NZ_JBHSHC010000028.1"/>
</dbReference>
<protein>
    <recommendedName>
        <fullName evidence="3">histidine kinase</fullName>
        <ecNumber evidence="3">2.7.13.3</ecNumber>
    </recommendedName>
</protein>
<evidence type="ECO:0000313" key="19">
    <source>
        <dbReference type="Proteomes" id="UP001596002"/>
    </source>
</evidence>
<dbReference type="Gene3D" id="3.30.565.10">
    <property type="entry name" value="Histidine kinase-like ATPase, C-terminal domain"/>
    <property type="match status" value="1"/>
</dbReference>
<evidence type="ECO:0000256" key="3">
    <source>
        <dbReference type="ARBA" id="ARBA00012438"/>
    </source>
</evidence>
<dbReference type="PROSITE" id="PS50885">
    <property type="entry name" value="HAMP"/>
    <property type="match status" value="1"/>
</dbReference>
<evidence type="ECO:0000256" key="5">
    <source>
        <dbReference type="ARBA" id="ARBA00022553"/>
    </source>
</evidence>
<dbReference type="InterPro" id="IPR036097">
    <property type="entry name" value="HisK_dim/P_sf"/>
</dbReference>
<dbReference type="InterPro" id="IPR003661">
    <property type="entry name" value="HisK_dim/P_dom"/>
</dbReference>
<keyword evidence="13 15" id="KW-0472">Membrane</keyword>
<dbReference type="InterPro" id="IPR005467">
    <property type="entry name" value="His_kinase_dom"/>
</dbReference>
<evidence type="ECO:0000256" key="15">
    <source>
        <dbReference type="SAM" id="Phobius"/>
    </source>
</evidence>
<organism evidence="18 19">
    <name type="scientific">Effusibacillus consociatus</name>
    <dbReference type="NCBI Taxonomy" id="1117041"/>
    <lineage>
        <taxon>Bacteria</taxon>
        <taxon>Bacillati</taxon>
        <taxon>Bacillota</taxon>
        <taxon>Bacilli</taxon>
        <taxon>Bacillales</taxon>
        <taxon>Alicyclobacillaceae</taxon>
        <taxon>Effusibacillus</taxon>
    </lineage>
</organism>
<dbReference type="Pfam" id="PF00512">
    <property type="entry name" value="HisKA"/>
    <property type="match status" value="1"/>
</dbReference>
<evidence type="ECO:0000256" key="13">
    <source>
        <dbReference type="ARBA" id="ARBA00023136"/>
    </source>
</evidence>
<feature type="domain" description="Histidine kinase" evidence="16">
    <location>
        <begin position="258"/>
        <end position="475"/>
    </location>
</feature>
<reference evidence="19" key="1">
    <citation type="journal article" date="2019" name="Int. J. Syst. Evol. Microbiol.">
        <title>The Global Catalogue of Microorganisms (GCM) 10K type strain sequencing project: providing services to taxonomists for standard genome sequencing and annotation.</title>
        <authorList>
            <consortium name="The Broad Institute Genomics Platform"/>
            <consortium name="The Broad Institute Genome Sequencing Center for Infectious Disease"/>
            <person name="Wu L."/>
            <person name="Ma J."/>
        </authorList>
    </citation>
    <scope>NUCLEOTIDE SEQUENCE [LARGE SCALE GENOMIC DNA]</scope>
    <source>
        <strain evidence="19">WYCCWR 12678</strain>
    </source>
</reference>
<evidence type="ECO:0000256" key="11">
    <source>
        <dbReference type="ARBA" id="ARBA00022989"/>
    </source>
</evidence>
<proteinExistence type="predicted"/>
<dbReference type="EC" id="2.7.13.3" evidence="3"/>
<dbReference type="SMART" id="SM00387">
    <property type="entry name" value="HATPase_c"/>
    <property type="match status" value="1"/>
</dbReference>
<dbReference type="CDD" id="cd00082">
    <property type="entry name" value="HisKA"/>
    <property type="match status" value="1"/>
</dbReference>
<dbReference type="PANTHER" id="PTHR43711">
    <property type="entry name" value="TWO-COMPONENT HISTIDINE KINASE"/>
    <property type="match status" value="1"/>
</dbReference>
<dbReference type="Pfam" id="PF02518">
    <property type="entry name" value="HATPase_c"/>
    <property type="match status" value="1"/>
</dbReference>
<dbReference type="SMART" id="SM00388">
    <property type="entry name" value="HisKA"/>
    <property type="match status" value="1"/>
</dbReference>
<dbReference type="InterPro" id="IPR050736">
    <property type="entry name" value="Sensor_HK_Regulatory"/>
</dbReference>
<keyword evidence="11 15" id="KW-1133">Transmembrane helix</keyword>
<accession>A0ABV9Q057</accession>
<dbReference type="InterPro" id="IPR029151">
    <property type="entry name" value="Sensor-like_sf"/>
</dbReference>
<dbReference type="Pfam" id="PF00672">
    <property type="entry name" value="HAMP"/>
    <property type="match status" value="1"/>
</dbReference>
<feature type="domain" description="HAMP" evidence="17">
    <location>
        <begin position="191"/>
        <end position="243"/>
    </location>
</feature>
<keyword evidence="10 18" id="KW-0067">ATP-binding</keyword>
<dbReference type="InterPro" id="IPR004358">
    <property type="entry name" value="Sig_transdc_His_kin-like_C"/>
</dbReference>
<evidence type="ECO:0000256" key="8">
    <source>
        <dbReference type="ARBA" id="ARBA00022741"/>
    </source>
</evidence>
<gene>
    <name evidence="18" type="ORF">ACFO8Q_04845</name>
</gene>
<keyword evidence="6" id="KW-0808">Transferase</keyword>
<evidence type="ECO:0000313" key="18">
    <source>
        <dbReference type="EMBL" id="MFC4766702.1"/>
    </source>
</evidence>
<dbReference type="Gene3D" id="1.10.287.130">
    <property type="match status" value="1"/>
</dbReference>
<evidence type="ECO:0000256" key="6">
    <source>
        <dbReference type="ARBA" id="ARBA00022679"/>
    </source>
</evidence>
<feature type="transmembrane region" description="Helical" evidence="15">
    <location>
        <begin position="171"/>
        <end position="191"/>
    </location>
</feature>
<feature type="transmembrane region" description="Helical" evidence="15">
    <location>
        <begin position="12"/>
        <end position="35"/>
    </location>
</feature>
<dbReference type="InterPro" id="IPR036890">
    <property type="entry name" value="HATPase_C_sf"/>
</dbReference>
<keyword evidence="19" id="KW-1185">Reference proteome</keyword>
<evidence type="ECO:0000256" key="2">
    <source>
        <dbReference type="ARBA" id="ARBA00004651"/>
    </source>
</evidence>
<dbReference type="CDD" id="cd06225">
    <property type="entry name" value="HAMP"/>
    <property type="match status" value="1"/>
</dbReference>
<dbReference type="PROSITE" id="PS50109">
    <property type="entry name" value="HIS_KIN"/>
    <property type="match status" value="1"/>
</dbReference>
<keyword evidence="8" id="KW-0547">Nucleotide-binding</keyword>
<dbReference type="SUPFAM" id="SSF158472">
    <property type="entry name" value="HAMP domain-like"/>
    <property type="match status" value="1"/>
</dbReference>
<evidence type="ECO:0000259" key="16">
    <source>
        <dbReference type="PROSITE" id="PS50109"/>
    </source>
</evidence>
<dbReference type="InterPro" id="IPR003594">
    <property type="entry name" value="HATPase_dom"/>
</dbReference>
<keyword evidence="9" id="KW-0418">Kinase</keyword>
<evidence type="ECO:0000256" key="14">
    <source>
        <dbReference type="SAM" id="Coils"/>
    </source>
</evidence>
<evidence type="ECO:0000256" key="7">
    <source>
        <dbReference type="ARBA" id="ARBA00022692"/>
    </source>
</evidence>
<dbReference type="Gene3D" id="6.10.340.10">
    <property type="match status" value="1"/>
</dbReference>
<name>A0ABV9Q057_9BACL</name>
<keyword evidence="14" id="KW-0175">Coiled coil</keyword>
<keyword evidence="7 15" id="KW-0812">Transmembrane</keyword>
<feature type="coiled-coil region" evidence="14">
    <location>
        <begin position="224"/>
        <end position="251"/>
    </location>
</feature>
<sequence length="490" mass="55387">MAWINKSLFRRLLFSYLITVLLGLGAAGLTMSLLIKQSIYETTQEELLRKAKNVNLAIQNSPQLNEKSVETLAFFDQSFDTRIWVFNREGKILATSMMDEVFIGKSVSSSIISKVLQGQSAVTELEFAGMTKPMLSVVVPWGKKDQIYGGIVLHAPVEGIDKTFGFIRETILWATLFGILLSTAMVSYLSWSITRPLKKIDQTAVEIGMGNYSKRVHIQDPDEIGDLAQTINTLAEKLERVERDRIRLEQVRSDFLANISHELRTPLTAIQGFLEALQDGLVEDEEAREKYLYVMYQETLHLNRLVDDLMDLVKLENKEVTLFKAPVDIAEVMKKVAFSFRQEAERKNVQVKVSAGENLSKLYADKHRVMQILKNLVNNSIKFTENGTIELTAARERNELKIVVADTGTGIAEDDLERIWERFFKGDRVRSKSNKGTGLGLAIVKELVELHKGKISVHSELGKGTTFTLWMPTVDEIGTDQQDHKFLIKG</sequence>
<comment type="caution">
    <text evidence="18">The sequence shown here is derived from an EMBL/GenBank/DDBJ whole genome shotgun (WGS) entry which is preliminary data.</text>
</comment>
<keyword evidence="5" id="KW-0597">Phosphoprotein</keyword>
<dbReference type="SMART" id="SM00304">
    <property type="entry name" value="HAMP"/>
    <property type="match status" value="1"/>
</dbReference>
<dbReference type="SUPFAM" id="SSF47384">
    <property type="entry name" value="Homodimeric domain of signal transducing histidine kinase"/>
    <property type="match status" value="1"/>
</dbReference>
<evidence type="ECO:0000259" key="17">
    <source>
        <dbReference type="PROSITE" id="PS50885"/>
    </source>
</evidence>
<dbReference type="Gene3D" id="3.30.450.20">
    <property type="entry name" value="PAS domain"/>
    <property type="match status" value="1"/>
</dbReference>
<dbReference type="PRINTS" id="PR00344">
    <property type="entry name" value="BCTRLSENSOR"/>
</dbReference>
<dbReference type="InterPro" id="IPR003660">
    <property type="entry name" value="HAMP_dom"/>
</dbReference>
<dbReference type="Proteomes" id="UP001596002">
    <property type="component" value="Unassembled WGS sequence"/>
</dbReference>
<evidence type="ECO:0000256" key="10">
    <source>
        <dbReference type="ARBA" id="ARBA00022840"/>
    </source>
</evidence>
<keyword evidence="12" id="KW-0902">Two-component regulatory system</keyword>
<dbReference type="CDD" id="cd16922">
    <property type="entry name" value="HATPase_EvgS-ArcB-TorS-like"/>
    <property type="match status" value="1"/>
</dbReference>
<dbReference type="PANTHER" id="PTHR43711:SF1">
    <property type="entry name" value="HISTIDINE KINASE 1"/>
    <property type="match status" value="1"/>
</dbReference>
<dbReference type="GO" id="GO:0005524">
    <property type="term" value="F:ATP binding"/>
    <property type="evidence" value="ECO:0007669"/>
    <property type="project" value="UniProtKB-KW"/>
</dbReference>
<evidence type="ECO:0000256" key="12">
    <source>
        <dbReference type="ARBA" id="ARBA00023012"/>
    </source>
</evidence>
<evidence type="ECO:0000256" key="4">
    <source>
        <dbReference type="ARBA" id="ARBA00022475"/>
    </source>
</evidence>
<comment type="subcellular location">
    <subcellularLocation>
        <location evidence="2">Cell membrane</location>
        <topology evidence="2">Multi-pass membrane protein</topology>
    </subcellularLocation>
</comment>
<evidence type="ECO:0000256" key="1">
    <source>
        <dbReference type="ARBA" id="ARBA00000085"/>
    </source>
</evidence>
<evidence type="ECO:0000256" key="9">
    <source>
        <dbReference type="ARBA" id="ARBA00022777"/>
    </source>
</evidence>
<comment type="catalytic activity">
    <reaction evidence="1">
        <text>ATP + protein L-histidine = ADP + protein N-phospho-L-histidine.</text>
        <dbReference type="EC" id="2.7.13.3"/>
    </reaction>
</comment>
<keyword evidence="4" id="KW-1003">Cell membrane</keyword>
<dbReference type="SUPFAM" id="SSF103190">
    <property type="entry name" value="Sensory domain-like"/>
    <property type="match status" value="1"/>
</dbReference>
<dbReference type="SUPFAM" id="SSF55874">
    <property type="entry name" value="ATPase domain of HSP90 chaperone/DNA topoisomerase II/histidine kinase"/>
    <property type="match status" value="1"/>
</dbReference>